<dbReference type="InterPro" id="IPR002762">
    <property type="entry name" value="CbiX-like"/>
</dbReference>
<dbReference type="GO" id="GO:0016829">
    <property type="term" value="F:lyase activity"/>
    <property type="evidence" value="ECO:0007669"/>
    <property type="project" value="UniProtKB-KW"/>
</dbReference>
<keyword evidence="4" id="KW-1185">Reference proteome</keyword>
<sequence>MEKKMKAIIFIAHGSKKEQSNNEFVNLIEKVSKEDTKYDLKKAAFLELATPSVQELAVDFIKKGAKHISFYPYFLNSGKHVLVDLPNIIEDLKKEYPLIELKLLPHFGKSEKIKDIILSDIN</sequence>
<name>A0A5R8XZ22_9BACT</name>
<dbReference type="SUPFAM" id="SSF53800">
    <property type="entry name" value="Chelatase"/>
    <property type="match status" value="1"/>
</dbReference>
<keyword evidence="1" id="KW-0479">Metal-binding</keyword>
<reference evidence="3 4" key="1">
    <citation type="submission" date="2019-05" db="EMBL/GenBank/DDBJ databases">
        <title>Arcobacter sp. nov., isolated from sea sediment.</title>
        <authorList>
            <person name="Kim W."/>
        </authorList>
    </citation>
    <scope>NUCLEOTIDE SEQUENCE [LARGE SCALE GENOMIC DNA]</scope>
    <source>
        <strain evidence="3 4">CAU 1517</strain>
    </source>
</reference>
<dbReference type="CDD" id="cd03416">
    <property type="entry name" value="CbiX_SirB_N"/>
    <property type="match status" value="1"/>
</dbReference>
<dbReference type="Proteomes" id="UP000308901">
    <property type="component" value="Unassembled WGS sequence"/>
</dbReference>
<dbReference type="InterPro" id="IPR050963">
    <property type="entry name" value="Sirohydro_Cobaltochel/CbiX"/>
</dbReference>
<dbReference type="Gene3D" id="3.40.50.1400">
    <property type="match status" value="1"/>
</dbReference>
<dbReference type="GO" id="GO:0046872">
    <property type="term" value="F:metal ion binding"/>
    <property type="evidence" value="ECO:0007669"/>
    <property type="project" value="UniProtKB-KW"/>
</dbReference>
<protein>
    <recommendedName>
        <fullName evidence="5">Cobalamin biosynthesis protein CbiX</fullName>
    </recommendedName>
</protein>
<dbReference type="OrthoDB" id="9797895at2"/>
<gene>
    <name evidence="3" type="ORF">FDK22_09180</name>
</gene>
<proteinExistence type="predicted"/>
<evidence type="ECO:0000256" key="1">
    <source>
        <dbReference type="ARBA" id="ARBA00022723"/>
    </source>
</evidence>
<comment type="caution">
    <text evidence="3">The sequence shown here is derived from an EMBL/GenBank/DDBJ whole genome shotgun (WGS) entry which is preliminary data.</text>
</comment>
<evidence type="ECO:0000313" key="3">
    <source>
        <dbReference type="EMBL" id="TLP37489.1"/>
    </source>
</evidence>
<dbReference type="PANTHER" id="PTHR33542">
    <property type="entry name" value="SIROHYDROCHLORIN FERROCHELATASE, CHLOROPLASTIC"/>
    <property type="match status" value="1"/>
</dbReference>
<evidence type="ECO:0008006" key="5">
    <source>
        <dbReference type="Google" id="ProtNLM"/>
    </source>
</evidence>
<dbReference type="PANTHER" id="PTHR33542:SF3">
    <property type="entry name" value="SIROHYDROCHLORIN FERROCHELATASE, CHLOROPLASTIC"/>
    <property type="match status" value="1"/>
</dbReference>
<evidence type="ECO:0000256" key="2">
    <source>
        <dbReference type="ARBA" id="ARBA00023239"/>
    </source>
</evidence>
<dbReference type="Pfam" id="PF01903">
    <property type="entry name" value="CbiX"/>
    <property type="match status" value="1"/>
</dbReference>
<evidence type="ECO:0000313" key="4">
    <source>
        <dbReference type="Proteomes" id="UP000308901"/>
    </source>
</evidence>
<organism evidence="3 4">
    <name type="scientific">Arcobacter arenosus</name>
    <dbReference type="NCBI Taxonomy" id="2576037"/>
    <lineage>
        <taxon>Bacteria</taxon>
        <taxon>Pseudomonadati</taxon>
        <taxon>Campylobacterota</taxon>
        <taxon>Epsilonproteobacteria</taxon>
        <taxon>Campylobacterales</taxon>
        <taxon>Arcobacteraceae</taxon>
        <taxon>Arcobacter</taxon>
    </lineage>
</organism>
<accession>A0A5R8XZ22</accession>
<keyword evidence="2" id="KW-0456">Lyase</keyword>
<dbReference type="EMBL" id="VANU01000004">
    <property type="protein sequence ID" value="TLP37489.1"/>
    <property type="molecule type" value="Genomic_DNA"/>
</dbReference>
<dbReference type="AlphaFoldDB" id="A0A5R8XZ22"/>